<dbReference type="Proteomes" id="UP000324897">
    <property type="component" value="Unassembled WGS sequence"/>
</dbReference>
<dbReference type="Gramene" id="TVU43686">
    <property type="protein sequence ID" value="TVU43686"/>
    <property type="gene ID" value="EJB05_10174"/>
</dbReference>
<sequence length="89" mass="10021">MAARDGSWAAQFQPAMGASTGSLYIFSAENFLLITSRPAAKLQGEQESEVKYYKMRTFIYCQRVSECDADVDLEESTVTYFATQEEKGR</sequence>
<dbReference type="EMBL" id="RWGY01000005">
    <property type="protein sequence ID" value="TVU43686.1"/>
    <property type="molecule type" value="Genomic_DNA"/>
</dbReference>
<keyword evidence="2" id="KW-1185">Reference proteome</keyword>
<reference evidence="1 2" key="1">
    <citation type="journal article" date="2019" name="Sci. Rep.">
        <title>A high-quality genome of Eragrostis curvula grass provides insights into Poaceae evolution and supports new strategies to enhance forage quality.</title>
        <authorList>
            <person name="Carballo J."/>
            <person name="Santos B.A.C.M."/>
            <person name="Zappacosta D."/>
            <person name="Garbus I."/>
            <person name="Selva J.P."/>
            <person name="Gallo C.A."/>
            <person name="Diaz A."/>
            <person name="Albertini E."/>
            <person name="Caccamo M."/>
            <person name="Echenique V."/>
        </authorList>
    </citation>
    <scope>NUCLEOTIDE SEQUENCE [LARGE SCALE GENOMIC DNA]</scope>
    <source>
        <strain evidence="2">cv. Victoria</strain>
        <tissue evidence="1">Leaf</tissue>
    </source>
</reference>
<dbReference type="AlphaFoldDB" id="A0A5J9W6T9"/>
<organism evidence="1 2">
    <name type="scientific">Eragrostis curvula</name>
    <name type="common">weeping love grass</name>
    <dbReference type="NCBI Taxonomy" id="38414"/>
    <lineage>
        <taxon>Eukaryota</taxon>
        <taxon>Viridiplantae</taxon>
        <taxon>Streptophyta</taxon>
        <taxon>Embryophyta</taxon>
        <taxon>Tracheophyta</taxon>
        <taxon>Spermatophyta</taxon>
        <taxon>Magnoliopsida</taxon>
        <taxon>Liliopsida</taxon>
        <taxon>Poales</taxon>
        <taxon>Poaceae</taxon>
        <taxon>PACMAD clade</taxon>
        <taxon>Chloridoideae</taxon>
        <taxon>Eragrostideae</taxon>
        <taxon>Eragrostidinae</taxon>
        <taxon>Eragrostis</taxon>
    </lineage>
</organism>
<accession>A0A5J9W6T9</accession>
<feature type="non-terminal residue" evidence="1">
    <location>
        <position position="1"/>
    </location>
</feature>
<evidence type="ECO:0000313" key="2">
    <source>
        <dbReference type="Proteomes" id="UP000324897"/>
    </source>
</evidence>
<name>A0A5J9W6T9_9POAL</name>
<comment type="caution">
    <text evidence="1">The sequence shown here is derived from an EMBL/GenBank/DDBJ whole genome shotgun (WGS) entry which is preliminary data.</text>
</comment>
<protein>
    <submittedName>
        <fullName evidence="1">Uncharacterized protein</fullName>
    </submittedName>
</protein>
<evidence type="ECO:0000313" key="1">
    <source>
        <dbReference type="EMBL" id="TVU43686.1"/>
    </source>
</evidence>
<proteinExistence type="predicted"/>
<gene>
    <name evidence="1" type="ORF">EJB05_10174</name>
</gene>